<dbReference type="PROSITE" id="PS51257">
    <property type="entry name" value="PROKAR_LIPOPROTEIN"/>
    <property type="match status" value="1"/>
</dbReference>
<comment type="caution">
    <text evidence="2">The sequence shown here is derived from an EMBL/GenBank/DDBJ whole genome shotgun (WGS) entry which is preliminary data.</text>
</comment>
<evidence type="ECO:0000313" key="2">
    <source>
        <dbReference type="EMBL" id="EDP10674.1"/>
    </source>
</evidence>
<accession>A8RDG1</accession>
<keyword evidence="1" id="KW-0732">Signal</keyword>
<proteinExistence type="predicted"/>
<dbReference type="eggNOG" id="ENOG503422Y">
    <property type="taxonomic scope" value="Bacteria"/>
</dbReference>
<sequence length="144" mass="15499">MEGIMKKLSALLLMALVIAGCGSNDAKEVSGEGTAAVGENGDKVSVSLTMKGDEVVDISIDETKEGKSKKEQKYDYNMKEASGIQKEWFEQIEFLEDYIKENGIDAVELDKKTGKPTGDDVLAGCTINLTTIMEAVNNAAENAK</sequence>
<evidence type="ECO:0000313" key="3">
    <source>
        <dbReference type="Proteomes" id="UP000004090"/>
    </source>
</evidence>
<feature type="signal peptide" evidence="1">
    <location>
        <begin position="1"/>
        <end position="26"/>
    </location>
</feature>
<evidence type="ECO:0000256" key="1">
    <source>
        <dbReference type="SAM" id="SignalP"/>
    </source>
</evidence>
<reference evidence="2 3" key="2">
    <citation type="submission" date="2007-09" db="EMBL/GenBank/DDBJ databases">
        <authorList>
            <person name="Fulton L."/>
            <person name="Clifton S."/>
            <person name="Fulton B."/>
            <person name="Xu J."/>
            <person name="Minx P."/>
            <person name="Pepin K.H."/>
            <person name="Johnson M."/>
            <person name="Thiruvilangam P."/>
            <person name="Bhonagiri V."/>
            <person name="Nash W.E."/>
            <person name="Mardis E.R."/>
            <person name="Wilson R.K."/>
        </authorList>
    </citation>
    <scope>NUCLEOTIDE SEQUENCE [LARGE SCALE GENOMIC DNA]</scope>
    <source>
        <strain evidence="2 3">DSM 3991</strain>
    </source>
</reference>
<dbReference type="AlphaFoldDB" id="A8RDG1"/>
<dbReference type="STRING" id="428127.EUBDOL_01932"/>
<dbReference type="Gene3D" id="3.90.1010.20">
    <property type="match status" value="1"/>
</dbReference>
<dbReference type="Proteomes" id="UP000004090">
    <property type="component" value="Unassembled WGS sequence"/>
</dbReference>
<gene>
    <name evidence="2" type="ORF">EUBDOL_01932</name>
</gene>
<name>A8RDG1_9FIRM</name>
<reference evidence="2 3" key="1">
    <citation type="submission" date="2007-09" db="EMBL/GenBank/DDBJ databases">
        <title>Draft genome sequence of Eubacterium dolichum (DSM 3991).</title>
        <authorList>
            <person name="Sudarsanam P."/>
            <person name="Ley R."/>
            <person name="Guruge J."/>
            <person name="Turnbaugh P.J."/>
            <person name="Mahowald M."/>
            <person name="Liep D."/>
            <person name="Gordon J."/>
        </authorList>
    </citation>
    <scope>NUCLEOTIDE SEQUENCE [LARGE SCALE GENOMIC DNA]</scope>
    <source>
        <strain evidence="2 3">DSM 3991</strain>
    </source>
</reference>
<evidence type="ECO:0008006" key="4">
    <source>
        <dbReference type="Google" id="ProtNLM"/>
    </source>
</evidence>
<dbReference type="HOGENOM" id="CLU_135544_0_0_9"/>
<organism evidence="2 3">
    <name type="scientific">Amedibacillus dolichus DSM 3991</name>
    <dbReference type="NCBI Taxonomy" id="428127"/>
    <lineage>
        <taxon>Bacteria</taxon>
        <taxon>Bacillati</taxon>
        <taxon>Bacillota</taxon>
        <taxon>Erysipelotrichia</taxon>
        <taxon>Erysipelotrichales</taxon>
        <taxon>Erysipelotrichaceae</taxon>
        <taxon>Amedibacillus</taxon>
    </lineage>
</organism>
<protein>
    <recommendedName>
        <fullName evidence="4">FMN-binding domain-containing protein</fullName>
    </recommendedName>
</protein>
<dbReference type="EMBL" id="ABAW02000024">
    <property type="protein sequence ID" value="EDP10674.1"/>
    <property type="molecule type" value="Genomic_DNA"/>
</dbReference>
<feature type="chain" id="PRO_5002727960" description="FMN-binding domain-containing protein" evidence="1">
    <location>
        <begin position="27"/>
        <end position="144"/>
    </location>
</feature>